<organism evidence="9 10">
    <name type="scientific">Paenibacillus mendelii</name>
    <dbReference type="NCBI Taxonomy" id="206163"/>
    <lineage>
        <taxon>Bacteria</taxon>
        <taxon>Bacillati</taxon>
        <taxon>Bacillota</taxon>
        <taxon>Bacilli</taxon>
        <taxon>Bacillales</taxon>
        <taxon>Paenibacillaceae</taxon>
        <taxon>Paenibacillus</taxon>
    </lineage>
</organism>
<dbReference type="PANTHER" id="PTHR48109">
    <property type="entry name" value="DIHYDROOROTATE DEHYDROGENASE (QUINONE), MITOCHONDRIAL-RELATED"/>
    <property type="match status" value="1"/>
</dbReference>
<keyword evidence="4" id="KW-0288">FMN</keyword>
<keyword evidence="7" id="KW-0472">Membrane</keyword>
<evidence type="ECO:0000256" key="3">
    <source>
        <dbReference type="ARBA" id="ARBA00022630"/>
    </source>
</evidence>
<proteinExistence type="predicted"/>
<comment type="pathway">
    <text evidence="2">Pyrimidine metabolism; UMP biosynthesis via de novo pathway.</text>
</comment>
<name>A0ABV6JAX6_9BACL</name>
<evidence type="ECO:0000313" key="9">
    <source>
        <dbReference type="EMBL" id="MFC0393036.1"/>
    </source>
</evidence>
<keyword evidence="5" id="KW-0665">Pyrimidine biosynthesis</keyword>
<feature type="transmembrane region" description="Helical" evidence="7">
    <location>
        <begin position="458"/>
        <end position="475"/>
    </location>
</feature>
<evidence type="ECO:0000256" key="4">
    <source>
        <dbReference type="ARBA" id="ARBA00022643"/>
    </source>
</evidence>
<comment type="caution">
    <text evidence="9">The sequence shown here is derived from an EMBL/GenBank/DDBJ whole genome shotgun (WGS) entry which is preliminary data.</text>
</comment>
<evidence type="ECO:0000313" key="10">
    <source>
        <dbReference type="Proteomes" id="UP001589818"/>
    </source>
</evidence>
<feature type="transmembrane region" description="Helical" evidence="7">
    <location>
        <begin position="558"/>
        <end position="579"/>
    </location>
</feature>
<dbReference type="InterPro" id="IPR005720">
    <property type="entry name" value="Dihydroorotate_DH_cat"/>
</dbReference>
<sequence length="649" mass="70996">MPDWSYQTLFRPLLFKLPARIARSATLHAMGGLSRIPGGSLVIRTLGHMEVSPLLEQKRLGLDLKYPIGLGGGVDPHGTAQRALAQFGFGFTEIGPVTMEPVRSDQPIVLDRAQEAIVYPDAPVNDGLAAIVERMRRKRDHPLPSFFRLCPMPGCTPGEALVQIRSMLKALNPFAAGFYLDISEDSWPSDIIDACTMEAVRLTKSEAADKPVLLYIQPDTNEEAIMARLANINEAGIVFEGVVIGDAITVGDSQVVGRAVRSSVLQKLKRIRSVYPAESFTLIAAGGVHEPQDALDLTEAGADLVQLHSGIVFSGPGLPKRVNEAILYRIVSRLPAPPLPSFWQGWGWMCLLGIGMIIGGIIAWIIAATTVVLPYDLSFLCTDAETLASINERLLPFMSHDRITLAGTMLSIGVLYYQLGRYGLRERLHWARTALMVSGIVGFSSFFLYLGYGYFDPLHATAAAILLPMFMLAMRDRKEEPYRRKTNVANNPTWRMAQRGQFMLVVLGFALVIGGITISTVGVTKVFVPEDLEFLMTSPAALDSANPNLLPLIAHDRAGFGGALLSNAIALLATALWGIQQGARWLWWTFLGAGTPAFAAAFSVHLYIGYMDFWHLSPAIFALVLYVLGLLLLYPYLMRPISASKTDRA</sequence>
<dbReference type="Proteomes" id="UP001589818">
    <property type="component" value="Unassembled WGS sequence"/>
</dbReference>
<feature type="transmembrane region" description="Helical" evidence="7">
    <location>
        <begin position="614"/>
        <end position="637"/>
    </location>
</feature>
<dbReference type="InterPro" id="IPR050074">
    <property type="entry name" value="DHO_dehydrogenase"/>
</dbReference>
<keyword evidence="3" id="KW-0285">Flavoprotein</keyword>
<reference evidence="9 10" key="1">
    <citation type="submission" date="2024-09" db="EMBL/GenBank/DDBJ databases">
        <authorList>
            <person name="Sun Q."/>
            <person name="Mori K."/>
        </authorList>
    </citation>
    <scope>NUCLEOTIDE SEQUENCE [LARGE SCALE GENOMIC DNA]</scope>
    <source>
        <strain evidence="9 10">CCM 4839</strain>
    </source>
</reference>
<accession>A0ABV6JAX6</accession>
<dbReference type="InterPro" id="IPR013785">
    <property type="entry name" value="Aldolase_TIM"/>
</dbReference>
<evidence type="ECO:0000256" key="1">
    <source>
        <dbReference type="ARBA" id="ARBA00001917"/>
    </source>
</evidence>
<keyword evidence="7" id="KW-1133">Transmembrane helix</keyword>
<protein>
    <recommendedName>
        <fullName evidence="8">Dihydroorotate dehydrogenase catalytic domain-containing protein</fullName>
    </recommendedName>
</protein>
<dbReference type="RefSeq" id="WP_204818974.1">
    <property type="nucleotide sequence ID" value="NZ_JANHOF010000016.1"/>
</dbReference>
<dbReference type="EMBL" id="JBHLVF010000028">
    <property type="protein sequence ID" value="MFC0393036.1"/>
    <property type="molecule type" value="Genomic_DNA"/>
</dbReference>
<keyword evidence="7" id="KW-0812">Transmembrane</keyword>
<gene>
    <name evidence="9" type="ORF">ACFFJ8_16845</name>
</gene>
<dbReference type="Pfam" id="PF01180">
    <property type="entry name" value="DHO_dh"/>
    <property type="match status" value="1"/>
</dbReference>
<feature type="transmembrane region" description="Helical" evidence="7">
    <location>
        <begin position="586"/>
        <end position="608"/>
    </location>
</feature>
<feature type="transmembrane region" description="Helical" evidence="7">
    <location>
        <begin position="431"/>
        <end position="452"/>
    </location>
</feature>
<dbReference type="SUPFAM" id="SSF51395">
    <property type="entry name" value="FMN-linked oxidoreductases"/>
    <property type="match status" value="1"/>
</dbReference>
<comment type="cofactor">
    <cofactor evidence="1">
        <name>FMN</name>
        <dbReference type="ChEBI" id="CHEBI:58210"/>
    </cofactor>
</comment>
<evidence type="ECO:0000256" key="6">
    <source>
        <dbReference type="ARBA" id="ARBA00023002"/>
    </source>
</evidence>
<evidence type="ECO:0000259" key="8">
    <source>
        <dbReference type="Pfam" id="PF01180"/>
    </source>
</evidence>
<feature type="transmembrane region" description="Helical" evidence="7">
    <location>
        <begin position="502"/>
        <end position="528"/>
    </location>
</feature>
<evidence type="ECO:0000256" key="5">
    <source>
        <dbReference type="ARBA" id="ARBA00022975"/>
    </source>
</evidence>
<evidence type="ECO:0000256" key="2">
    <source>
        <dbReference type="ARBA" id="ARBA00004725"/>
    </source>
</evidence>
<dbReference type="PANTHER" id="PTHR48109:SF4">
    <property type="entry name" value="DIHYDROOROTATE DEHYDROGENASE (QUINONE), MITOCHONDRIAL"/>
    <property type="match status" value="1"/>
</dbReference>
<feature type="transmembrane region" description="Helical" evidence="7">
    <location>
        <begin position="346"/>
        <end position="367"/>
    </location>
</feature>
<evidence type="ECO:0000256" key="7">
    <source>
        <dbReference type="SAM" id="Phobius"/>
    </source>
</evidence>
<keyword evidence="10" id="KW-1185">Reference proteome</keyword>
<keyword evidence="6" id="KW-0560">Oxidoreductase</keyword>
<feature type="domain" description="Dihydroorotate dehydrogenase catalytic" evidence="8">
    <location>
        <begin position="55"/>
        <end position="326"/>
    </location>
</feature>
<feature type="transmembrane region" description="Helical" evidence="7">
    <location>
        <begin position="403"/>
        <end position="419"/>
    </location>
</feature>
<dbReference type="Gene3D" id="3.20.20.70">
    <property type="entry name" value="Aldolase class I"/>
    <property type="match status" value="1"/>
</dbReference>